<accession>A0A849L3L9</accession>
<evidence type="ECO:0000256" key="2">
    <source>
        <dbReference type="ARBA" id="ARBA00022741"/>
    </source>
</evidence>
<dbReference type="InterPro" id="IPR024185">
    <property type="entry name" value="FTHF_cligase-like_sf"/>
</dbReference>
<dbReference type="GO" id="GO:0035999">
    <property type="term" value="P:tetrahydrofolate interconversion"/>
    <property type="evidence" value="ECO:0007669"/>
    <property type="project" value="TreeGrafter"/>
</dbReference>
<dbReference type="EC" id="6.3.3.2" evidence="4"/>
<dbReference type="PANTHER" id="PTHR23407">
    <property type="entry name" value="ATPASE INHIBITOR/5-FORMYLTETRAHYDROFOLATE CYCLO-LIGASE"/>
    <property type="match status" value="1"/>
</dbReference>
<dbReference type="AlphaFoldDB" id="A0A849L3L9"/>
<protein>
    <recommendedName>
        <fullName evidence="4">5-formyltetrahydrofolate cyclo-ligase</fullName>
        <ecNumber evidence="4">6.3.3.2</ecNumber>
    </recommendedName>
</protein>
<evidence type="ECO:0000256" key="4">
    <source>
        <dbReference type="RuleBase" id="RU361279"/>
    </source>
</evidence>
<comment type="catalytic activity">
    <reaction evidence="4">
        <text>(6S)-5-formyl-5,6,7,8-tetrahydrofolate + ATP = (6R)-5,10-methenyltetrahydrofolate + ADP + phosphate</text>
        <dbReference type="Rhea" id="RHEA:10488"/>
        <dbReference type="ChEBI" id="CHEBI:30616"/>
        <dbReference type="ChEBI" id="CHEBI:43474"/>
        <dbReference type="ChEBI" id="CHEBI:57455"/>
        <dbReference type="ChEBI" id="CHEBI:57457"/>
        <dbReference type="ChEBI" id="CHEBI:456216"/>
        <dbReference type="EC" id="6.3.3.2"/>
    </reaction>
</comment>
<proteinExistence type="inferred from homology"/>
<evidence type="ECO:0000313" key="5">
    <source>
        <dbReference type="EMBL" id="NNU80919.1"/>
    </source>
</evidence>
<dbReference type="PANTHER" id="PTHR23407:SF1">
    <property type="entry name" value="5-FORMYLTETRAHYDROFOLATE CYCLO-LIGASE"/>
    <property type="match status" value="1"/>
</dbReference>
<dbReference type="InterPro" id="IPR037171">
    <property type="entry name" value="NagB/RpiA_transferase-like"/>
</dbReference>
<dbReference type="GO" id="GO:0046872">
    <property type="term" value="F:metal ion binding"/>
    <property type="evidence" value="ECO:0007669"/>
    <property type="project" value="UniProtKB-KW"/>
</dbReference>
<dbReference type="Gene3D" id="3.40.50.10420">
    <property type="entry name" value="NagB/RpiA/CoA transferase-like"/>
    <property type="match status" value="1"/>
</dbReference>
<dbReference type="SUPFAM" id="SSF100950">
    <property type="entry name" value="NagB/RpiA/CoA transferase-like"/>
    <property type="match status" value="1"/>
</dbReference>
<dbReference type="EMBL" id="JABFBC010000002">
    <property type="protein sequence ID" value="NNU80919.1"/>
    <property type="molecule type" value="Genomic_DNA"/>
</dbReference>
<evidence type="ECO:0000256" key="1">
    <source>
        <dbReference type="ARBA" id="ARBA00010638"/>
    </source>
</evidence>
<dbReference type="RefSeq" id="WP_171325410.1">
    <property type="nucleotide sequence ID" value="NZ_JABFBC010000002.1"/>
</dbReference>
<name>A0A849L3L9_9RHOB</name>
<dbReference type="NCBIfam" id="TIGR02727">
    <property type="entry name" value="MTHFS_bact"/>
    <property type="match status" value="1"/>
</dbReference>
<keyword evidence="4" id="KW-0479">Metal-binding</keyword>
<comment type="caution">
    <text evidence="5">The sequence shown here is derived from an EMBL/GenBank/DDBJ whole genome shotgun (WGS) entry which is preliminary data.</text>
</comment>
<keyword evidence="5" id="KW-0436">Ligase</keyword>
<evidence type="ECO:0000256" key="3">
    <source>
        <dbReference type="ARBA" id="ARBA00022840"/>
    </source>
</evidence>
<keyword evidence="4" id="KW-0460">Magnesium</keyword>
<dbReference type="GO" id="GO:0030272">
    <property type="term" value="F:5-formyltetrahydrofolate cyclo-ligase activity"/>
    <property type="evidence" value="ECO:0007669"/>
    <property type="project" value="UniProtKB-EC"/>
</dbReference>
<keyword evidence="3 4" id="KW-0067">ATP-binding</keyword>
<keyword evidence="6" id="KW-1185">Reference proteome</keyword>
<sequence length="226" mass="24822">MPDEPKDQASPPCLAHEIDPAYFDPQATDPRQASDVARWRKAERARLTDLRRMLSQADRAEADRKIAANLRDFLQSRLGALSGRVLSAYWPIKGEPDLRPLFDALRDEGVTIVLPVVVQSAAPLEFRRWDKGATLIRGTWNIPEPPPEAEVLTPDVALAPVVGWDRACFRLGNGGGYFDRTLAALDPRPLAIGIGLEAARLPTIFPQPHDLAMDAIVTEAGTHLPA</sequence>
<dbReference type="GO" id="GO:0005524">
    <property type="term" value="F:ATP binding"/>
    <property type="evidence" value="ECO:0007669"/>
    <property type="project" value="UniProtKB-KW"/>
</dbReference>
<reference evidence="5 6" key="1">
    <citation type="submission" date="2020-05" db="EMBL/GenBank/DDBJ databases">
        <title>Gimesia benthica sp. nov., a novel planctomycete isolated from a deep-sea water sample of the Northwest Indian Ocean.</title>
        <authorList>
            <person name="Wang J."/>
            <person name="Ruan C."/>
            <person name="Song L."/>
            <person name="Zhu Y."/>
            <person name="Li A."/>
            <person name="Zheng X."/>
            <person name="Wang L."/>
            <person name="Lu Z."/>
            <person name="Huang Y."/>
            <person name="Du W."/>
            <person name="Zhou Y."/>
            <person name="Huang L."/>
            <person name="Dai X."/>
        </authorList>
    </citation>
    <scope>NUCLEOTIDE SEQUENCE [LARGE SCALE GENOMIC DNA]</scope>
    <source>
        <strain evidence="5 6">YYQ-30</strain>
    </source>
</reference>
<dbReference type="Pfam" id="PF01812">
    <property type="entry name" value="5-FTHF_cyc-lig"/>
    <property type="match status" value="1"/>
</dbReference>
<evidence type="ECO:0000313" key="6">
    <source>
        <dbReference type="Proteomes" id="UP000572377"/>
    </source>
</evidence>
<dbReference type="Proteomes" id="UP000572377">
    <property type="component" value="Unassembled WGS sequence"/>
</dbReference>
<organism evidence="5 6">
    <name type="scientific">Halovulum dunhuangense</name>
    <dbReference type="NCBI Taxonomy" id="1505036"/>
    <lineage>
        <taxon>Bacteria</taxon>
        <taxon>Pseudomonadati</taxon>
        <taxon>Pseudomonadota</taxon>
        <taxon>Alphaproteobacteria</taxon>
        <taxon>Rhodobacterales</taxon>
        <taxon>Paracoccaceae</taxon>
        <taxon>Halovulum</taxon>
    </lineage>
</organism>
<comment type="cofactor">
    <cofactor evidence="4">
        <name>Mg(2+)</name>
        <dbReference type="ChEBI" id="CHEBI:18420"/>
    </cofactor>
</comment>
<gene>
    <name evidence="5" type="ORF">HMH01_10765</name>
</gene>
<comment type="similarity">
    <text evidence="1 4">Belongs to the 5-formyltetrahydrofolate cyclo-ligase family.</text>
</comment>
<dbReference type="InterPro" id="IPR002698">
    <property type="entry name" value="FTHF_cligase"/>
</dbReference>
<dbReference type="GO" id="GO:0009396">
    <property type="term" value="P:folic acid-containing compound biosynthetic process"/>
    <property type="evidence" value="ECO:0007669"/>
    <property type="project" value="TreeGrafter"/>
</dbReference>
<keyword evidence="2 4" id="KW-0547">Nucleotide-binding</keyword>